<name>A0ABX0D9R0_9MICC</name>
<dbReference type="RefSeq" id="WP_165181775.1">
    <property type="nucleotide sequence ID" value="NZ_JAAKZI010000013.1"/>
</dbReference>
<keyword evidence="2" id="KW-1185">Reference proteome</keyword>
<proteinExistence type="predicted"/>
<dbReference type="EMBL" id="JAAKZI010000013">
    <property type="protein sequence ID" value="NGN83632.1"/>
    <property type="molecule type" value="Genomic_DNA"/>
</dbReference>
<evidence type="ECO:0000313" key="2">
    <source>
        <dbReference type="Proteomes" id="UP000479226"/>
    </source>
</evidence>
<gene>
    <name evidence="1" type="ORF">G6N77_09210</name>
</gene>
<reference evidence="1 2" key="1">
    <citation type="submission" date="2020-02" db="EMBL/GenBank/DDBJ databases">
        <title>Genome sequence of the type strain DSM 27180 of Arthrobacter silviterrae.</title>
        <authorList>
            <person name="Gao J."/>
            <person name="Sun J."/>
        </authorList>
    </citation>
    <scope>NUCLEOTIDE SEQUENCE [LARGE SCALE GENOMIC DNA]</scope>
    <source>
        <strain evidence="1 2">DSM 27180</strain>
    </source>
</reference>
<evidence type="ECO:0000313" key="1">
    <source>
        <dbReference type="EMBL" id="NGN83632.1"/>
    </source>
</evidence>
<dbReference type="Proteomes" id="UP000479226">
    <property type="component" value="Unassembled WGS sequence"/>
</dbReference>
<organism evidence="1 2">
    <name type="scientific">Arthrobacter silviterrae</name>
    <dbReference type="NCBI Taxonomy" id="2026658"/>
    <lineage>
        <taxon>Bacteria</taxon>
        <taxon>Bacillati</taxon>
        <taxon>Actinomycetota</taxon>
        <taxon>Actinomycetes</taxon>
        <taxon>Micrococcales</taxon>
        <taxon>Micrococcaceae</taxon>
        <taxon>Arthrobacter</taxon>
    </lineage>
</organism>
<dbReference type="SUPFAM" id="SSF53795">
    <property type="entry name" value="PEP carboxykinase-like"/>
    <property type="match status" value="1"/>
</dbReference>
<protein>
    <recommendedName>
        <fullName evidence="3">AAA+ ATPase domain-containing protein</fullName>
    </recommendedName>
</protein>
<comment type="caution">
    <text evidence="1">The sequence shown here is derived from an EMBL/GenBank/DDBJ whole genome shotgun (WGS) entry which is preliminary data.</text>
</comment>
<evidence type="ECO:0008006" key="3">
    <source>
        <dbReference type="Google" id="ProtNLM"/>
    </source>
</evidence>
<sequence>MPGTASSVRTDPGGAAVEPATVQVTALGVPIDVTGLSAEEAAGFRAAWSRCLARGTEAAGTVAAGTVARITGSFDRADEHLTSTITLTAIDQLAGRLMMFHACGLADSTGATVAFIAPSGTGKTTVARTLGTGLGYVSDETIAVDEELRIVPYPKPFSVKQPEAGLPKLQQGPHSFPLGRTPAKPFLRAITLLSRHDGGGPVVLEAVPLVEAVLELTPQLSALASLDRGLVQLCRMIDACGGVTRIRYSEAAGIREVLPELSAPSGAGTDPWTALELDRSDTGLRTGVRRAAARDAVEVAGVVLVLVNTQVMELGPLGGIIWELAAGWTSRDEVLAGVVERIGGHPDAAQLIGAALDELVAKGVLEQA</sequence>
<accession>A0ABX0D9R0</accession>